<sequence>MNKKKASEGENFLLYIPKKKHINYKEIKGRIVLYFEHNKIVEKLARLIVKKPKTTDIELDELSSEVWRLIDGNNTIYEIMEKMKIKFGSRCEPLNERLILFMRYLNKKNWISFNKEKAKTKSKVS</sequence>
<name>A0A1M5VF59_9CLOT</name>
<evidence type="ECO:0000313" key="1">
    <source>
        <dbReference type="EMBL" id="SHH73805.1"/>
    </source>
</evidence>
<dbReference type="AlphaFoldDB" id="A0A1M5VF59"/>
<dbReference type="STRING" id="1121306.SAMN02745196_01265"/>
<dbReference type="EMBL" id="FQXP01000004">
    <property type="protein sequence ID" value="SHH73805.1"/>
    <property type="molecule type" value="Genomic_DNA"/>
</dbReference>
<protein>
    <submittedName>
        <fullName evidence="1">Coenzyme PQQ synthesis protein D (PqqD)</fullName>
    </submittedName>
</protein>
<dbReference type="RefSeq" id="WP_072831160.1">
    <property type="nucleotide sequence ID" value="NZ_FQXP01000004.1"/>
</dbReference>
<reference evidence="1 2" key="1">
    <citation type="submission" date="2016-11" db="EMBL/GenBank/DDBJ databases">
        <authorList>
            <person name="Jaros S."/>
            <person name="Januszkiewicz K."/>
            <person name="Wedrychowicz H."/>
        </authorList>
    </citation>
    <scope>NUCLEOTIDE SEQUENCE [LARGE SCALE GENOMIC DNA]</scope>
    <source>
        <strain evidence="1 2">DSM 3089</strain>
    </source>
</reference>
<dbReference type="Pfam" id="PF05402">
    <property type="entry name" value="PqqD"/>
    <property type="match status" value="1"/>
</dbReference>
<keyword evidence="2" id="KW-1185">Reference proteome</keyword>
<dbReference type="Gene3D" id="1.10.10.1150">
    <property type="entry name" value="Coenzyme PQQ synthesis protein D (PqqD)"/>
    <property type="match status" value="1"/>
</dbReference>
<evidence type="ECO:0000313" key="2">
    <source>
        <dbReference type="Proteomes" id="UP000184526"/>
    </source>
</evidence>
<dbReference type="InterPro" id="IPR041881">
    <property type="entry name" value="PqqD_sf"/>
</dbReference>
<dbReference type="InterPro" id="IPR008792">
    <property type="entry name" value="PQQD"/>
</dbReference>
<organism evidence="1 2">
    <name type="scientific">Clostridium collagenovorans DSM 3089</name>
    <dbReference type="NCBI Taxonomy" id="1121306"/>
    <lineage>
        <taxon>Bacteria</taxon>
        <taxon>Bacillati</taxon>
        <taxon>Bacillota</taxon>
        <taxon>Clostridia</taxon>
        <taxon>Eubacteriales</taxon>
        <taxon>Clostridiaceae</taxon>
        <taxon>Clostridium</taxon>
    </lineage>
</organism>
<accession>A0A1M5VF59</accession>
<gene>
    <name evidence="1" type="ORF">SAMN02745196_01265</name>
</gene>
<dbReference type="OrthoDB" id="308521at2"/>
<dbReference type="Proteomes" id="UP000184526">
    <property type="component" value="Unassembled WGS sequence"/>
</dbReference>
<proteinExistence type="predicted"/>